<dbReference type="PANTHER" id="PTHR34182:SF1">
    <property type="entry name" value="PROTEIN-EXPORT MEMBRANE PROTEIN SECG"/>
    <property type="match status" value="1"/>
</dbReference>
<proteinExistence type="inferred from homology"/>
<evidence type="ECO:0000256" key="9">
    <source>
        <dbReference type="ARBA" id="ARBA00023136"/>
    </source>
</evidence>
<protein>
    <recommendedName>
        <fullName evidence="10">Protein-export membrane protein SecG</fullName>
    </recommendedName>
</protein>
<gene>
    <name evidence="11" type="primary">secG</name>
    <name evidence="11" type="ORF">ENX73_03380</name>
</gene>
<feature type="transmembrane region" description="Helical" evidence="10">
    <location>
        <begin position="50"/>
        <end position="69"/>
    </location>
</feature>
<keyword evidence="5 10" id="KW-0812">Transmembrane</keyword>
<dbReference type="Pfam" id="PF03840">
    <property type="entry name" value="SecG"/>
    <property type="match status" value="1"/>
</dbReference>
<dbReference type="EMBL" id="DTPE01000142">
    <property type="protein sequence ID" value="HGE75150.1"/>
    <property type="molecule type" value="Genomic_DNA"/>
</dbReference>
<dbReference type="GO" id="GO:0005886">
    <property type="term" value="C:plasma membrane"/>
    <property type="evidence" value="ECO:0007669"/>
    <property type="project" value="UniProtKB-SubCell"/>
</dbReference>
<dbReference type="GO" id="GO:0009306">
    <property type="term" value="P:protein secretion"/>
    <property type="evidence" value="ECO:0007669"/>
    <property type="project" value="UniProtKB-UniRule"/>
</dbReference>
<dbReference type="InterPro" id="IPR004692">
    <property type="entry name" value="SecG"/>
</dbReference>
<keyword evidence="9 10" id="KW-0472">Membrane</keyword>
<dbReference type="NCBIfam" id="TIGR00810">
    <property type="entry name" value="secG"/>
    <property type="match status" value="1"/>
</dbReference>
<comment type="similarity">
    <text evidence="2 10">Belongs to the SecG family.</text>
</comment>
<evidence type="ECO:0000256" key="6">
    <source>
        <dbReference type="ARBA" id="ARBA00022927"/>
    </source>
</evidence>
<dbReference type="PRINTS" id="PR01651">
    <property type="entry name" value="SECGEXPORT"/>
</dbReference>
<evidence type="ECO:0000313" key="11">
    <source>
        <dbReference type="EMBL" id="HGE75150.1"/>
    </source>
</evidence>
<keyword evidence="8 10" id="KW-0811">Translocation</keyword>
<evidence type="ECO:0000256" key="4">
    <source>
        <dbReference type="ARBA" id="ARBA00022475"/>
    </source>
</evidence>
<organism evidence="11">
    <name type="scientific">Mesoaciditoga lauensis</name>
    <dbReference type="NCBI Taxonomy" id="1495039"/>
    <lineage>
        <taxon>Bacteria</taxon>
        <taxon>Thermotogati</taxon>
        <taxon>Thermotogota</taxon>
        <taxon>Thermotogae</taxon>
        <taxon>Mesoaciditogales</taxon>
        <taxon>Mesoaciditogaceae</taxon>
        <taxon>Mesoaciditoga</taxon>
    </lineage>
</organism>
<dbReference type="AlphaFoldDB" id="A0A7V3VSZ5"/>
<evidence type="ECO:0000256" key="2">
    <source>
        <dbReference type="ARBA" id="ARBA00008445"/>
    </source>
</evidence>
<comment type="caution">
    <text evidence="10">Lacks conserved residue(s) required for the propagation of feature annotation.</text>
</comment>
<keyword evidence="4 10" id="KW-1003">Cell membrane</keyword>
<dbReference type="PANTHER" id="PTHR34182">
    <property type="entry name" value="PROTEIN-EXPORT MEMBRANE PROTEIN SECG"/>
    <property type="match status" value="1"/>
</dbReference>
<name>A0A7V3VSZ5_9BACT</name>
<keyword evidence="3 10" id="KW-0813">Transport</keyword>
<keyword evidence="7 10" id="KW-1133">Transmembrane helix</keyword>
<evidence type="ECO:0000256" key="7">
    <source>
        <dbReference type="ARBA" id="ARBA00022989"/>
    </source>
</evidence>
<comment type="function">
    <text evidence="10">Involved in protein export. Participates in an early event of protein translocation.</text>
</comment>
<dbReference type="GO" id="GO:0015450">
    <property type="term" value="F:protein-transporting ATPase activity"/>
    <property type="evidence" value="ECO:0007669"/>
    <property type="project" value="UniProtKB-UniRule"/>
</dbReference>
<evidence type="ECO:0000256" key="10">
    <source>
        <dbReference type="RuleBase" id="RU365087"/>
    </source>
</evidence>
<evidence type="ECO:0000256" key="1">
    <source>
        <dbReference type="ARBA" id="ARBA00004651"/>
    </source>
</evidence>
<sequence>MIIDLLISVALIWVVMMKMSKHGGLGGAFGSGSLYTVFGREKGLDTLGKVTIVLAVAFMVMSIVTAYVLTLR</sequence>
<accession>A0A7V3VSZ5</accession>
<dbReference type="GO" id="GO:0043952">
    <property type="term" value="P:protein transport by the Sec complex"/>
    <property type="evidence" value="ECO:0007669"/>
    <property type="project" value="TreeGrafter"/>
</dbReference>
<evidence type="ECO:0000256" key="3">
    <source>
        <dbReference type="ARBA" id="ARBA00022448"/>
    </source>
</evidence>
<comment type="subcellular location">
    <subcellularLocation>
        <location evidence="1 10">Cell membrane</location>
        <topology evidence="1 10">Multi-pass membrane protein</topology>
    </subcellularLocation>
</comment>
<keyword evidence="6 10" id="KW-0653">Protein transport</keyword>
<comment type="caution">
    <text evidence="11">The sequence shown here is derived from an EMBL/GenBank/DDBJ whole genome shotgun (WGS) entry which is preliminary data.</text>
</comment>
<dbReference type="GO" id="GO:0065002">
    <property type="term" value="P:intracellular protein transmembrane transport"/>
    <property type="evidence" value="ECO:0007669"/>
    <property type="project" value="TreeGrafter"/>
</dbReference>
<reference evidence="11" key="1">
    <citation type="journal article" date="2020" name="mSystems">
        <title>Genome- and Community-Level Interaction Insights into Carbon Utilization and Element Cycling Functions of Hydrothermarchaeota in Hydrothermal Sediment.</title>
        <authorList>
            <person name="Zhou Z."/>
            <person name="Liu Y."/>
            <person name="Xu W."/>
            <person name="Pan J."/>
            <person name="Luo Z.H."/>
            <person name="Li M."/>
        </authorList>
    </citation>
    <scope>NUCLEOTIDE SEQUENCE [LARGE SCALE GENOMIC DNA]</scope>
    <source>
        <strain evidence="11">SpSt-966</strain>
    </source>
</reference>
<evidence type="ECO:0000256" key="8">
    <source>
        <dbReference type="ARBA" id="ARBA00023010"/>
    </source>
</evidence>
<evidence type="ECO:0000256" key="5">
    <source>
        <dbReference type="ARBA" id="ARBA00022692"/>
    </source>
</evidence>